<evidence type="ECO:0000313" key="3">
    <source>
        <dbReference type="Proteomes" id="UP000053201"/>
    </source>
</evidence>
<dbReference type="GeneID" id="27685748"/>
<dbReference type="OMA" id="IYNFIAA"/>
<dbReference type="RefSeq" id="XP_016611110.1">
    <property type="nucleotide sequence ID" value="XM_016750438.1"/>
</dbReference>
<dbReference type="InterPro" id="IPR056180">
    <property type="entry name" value="ZPR1_jr_dom"/>
</dbReference>
<dbReference type="GO" id="GO:0008270">
    <property type="term" value="F:zinc ion binding"/>
    <property type="evidence" value="ECO:0007669"/>
    <property type="project" value="InterPro"/>
</dbReference>
<dbReference type="InterPro" id="IPR042451">
    <property type="entry name" value="ZPR1_A/B_dom"/>
</dbReference>
<protein>
    <recommendedName>
        <fullName evidence="1">Zinc finger ZPR1-type domain-containing protein</fullName>
    </recommendedName>
</protein>
<sequence length="215" mass="24156">MGLPIPTESPIKINLSHQEVARIIEELEKAYTTTTVEWIPAAPIADLLSRELGYEDEEEFNDALGGTFVELLNTLPNVQTQTGENGEVRFKVVPEPPEEEWKARKLTLRITDRTQLWNVLLKSPYATIEIPELEFAIQRNGMKKIDSLYNHIGNAIFELGTHVRTVPMSDDHQNKIVDCITSLNDLLDVPAPWTCIVEDPSGISEFSDMTGVEIA</sequence>
<dbReference type="InterPro" id="IPR004457">
    <property type="entry name" value="Znf_ZPR1"/>
</dbReference>
<dbReference type="OrthoDB" id="308464at2759"/>
<dbReference type="Pfam" id="PF22794">
    <property type="entry name" value="jr-ZPR1"/>
    <property type="match status" value="1"/>
</dbReference>
<dbReference type="EMBL" id="KQ257452">
    <property type="protein sequence ID" value="KND03071.1"/>
    <property type="molecule type" value="Genomic_DNA"/>
</dbReference>
<gene>
    <name evidence="2" type="ORF">SPPG_02136</name>
</gene>
<reference evidence="2 3" key="1">
    <citation type="submission" date="2009-08" db="EMBL/GenBank/DDBJ databases">
        <title>The Genome Sequence of Spizellomyces punctatus strain DAOM BR117.</title>
        <authorList>
            <consortium name="The Broad Institute Genome Sequencing Platform"/>
            <person name="Russ C."/>
            <person name="Cuomo C."/>
            <person name="Shea T."/>
            <person name="Young S.K."/>
            <person name="Zeng Q."/>
            <person name="Koehrsen M."/>
            <person name="Haas B."/>
            <person name="Borodovsky M."/>
            <person name="Guigo R."/>
            <person name="Alvarado L."/>
            <person name="Berlin A."/>
            <person name="Bochicchio J."/>
            <person name="Borenstein D."/>
            <person name="Chapman S."/>
            <person name="Chen Z."/>
            <person name="Engels R."/>
            <person name="Freedman E."/>
            <person name="Gellesch M."/>
            <person name="Goldberg J."/>
            <person name="Griggs A."/>
            <person name="Gujja S."/>
            <person name="Heiman D."/>
            <person name="Hepburn T."/>
            <person name="Howarth C."/>
            <person name="Jen D."/>
            <person name="Larson L."/>
            <person name="Lewis B."/>
            <person name="Mehta T."/>
            <person name="Park D."/>
            <person name="Pearson M."/>
            <person name="Roberts A."/>
            <person name="Saif S."/>
            <person name="Shenoy N."/>
            <person name="Sisk P."/>
            <person name="Stolte C."/>
            <person name="Sykes S."/>
            <person name="Thomson T."/>
            <person name="Walk T."/>
            <person name="White J."/>
            <person name="Yandava C."/>
            <person name="Burger G."/>
            <person name="Gray M.W."/>
            <person name="Holland P.W.H."/>
            <person name="King N."/>
            <person name="Lang F.B.F."/>
            <person name="Roger A.J."/>
            <person name="Ruiz-Trillo I."/>
            <person name="Lander E."/>
            <person name="Nusbaum C."/>
        </authorList>
    </citation>
    <scope>NUCLEOTIDE SEQUENCE [LARGE SCALE GENOMIC DNA]</scope>
    <source>
        <strain evidence="2 3">DAOM BR117</strain>
    </source>
</reference>
<dbReference type="VEuPathDB" id="FungiDB:SPPG_02136"/>
<feature type="domain" description="Zinc finger ZPR1-type" evidence="1">
    <location>
        <begin position="83"/>
        <end position="208"/>
    </location>
</feature>
<dbReference type="InParanoid" id="A0A0L0HNU7"/>
<keyword evidence="3" id="KW-1185">Reference proteome</keyword>
<dbReference type="Gene3D" id="2.60.120.1040">
    <property type="entry name" value="ZPR1, A/B domain"/>
    <property type="match status" value="1"/>
</dbReference>
<accession>A0A0L0HNU7</accession>
<dbReference type="eggNOG" id="ENOG502S2ZA">
    <property type="taxonomic scope" value="Eukaryota"/>
</dbReference>
<organism evidence="2 3">
    <name type="scientific">Spizellomyces punctatus (strain DAOM BR117)</name>
    <dbReference type="NCBI Taxonomy" id="645134"/>
    <lineage>
        <taxon>Eukaryota</taxon>
        <taxon>Fungi</taxon>
        <taxon>Fungi incertae sedis</taxon>
        <taxon>Chytridiomycota</taxon>
        <taxon>Chytridiomycota incertae sedis</taxon>
        <taxon>Chytridiomycetes</taxon>
        <taxon>Spizellomycetales</taxon>
        <taxon>Spizellomycetaceae</taxon>
        <taxon>Spizellomyces</taxon>
    </lineage>
</organism>
<dbReference type="Proteomes" id="UP000053201">
    <property type="component" value="Unassembled WGS sequence"/>
</dbReference>
<evidence type="ECO:0000313" key="2">
    <source>
        <dbReference type="EMBL" id="KND03071.1"/>
    </source>
</evidence>
<name>A0A0L0HNU7_SPIPD</name>
<dbReference type="SMART" id="SM00709">
    <property type="entry name" value="Zpr1"/>
    <property type="match status" value="1"/>
</dbReference>
<dbReference type="AlphaFoldDB" id="A0A0L0HNU7"/>
<proteinExistence type="predicted"/>
<evidence type="ECO:0000259" key="1">
    <source>
        <dbReference type="SMART" id="SM00709"/>
    </source>
</evidence>